<keyword evidence="3" id="KW-0732">Signal</keyword>
<dbReference type="Proteomes" id="UP000076503">
    <property type="component" value="Unassembled WGS sequence"/>
</dbReference>
<dbReference type="PATRIC" id="fig|1365251.3.peg.3905"/>
<evidence type="ECO:0000313" key="5">
    <source>
        <dbReference type="EMBL" id="KZN48164.1"/>
    </source>
</evidence>
<dbReference type="InterPro" id="IPR012899">
    <property type="entry name" value="LTXXQ"/>
</dbReference>
<keyword evidence="4" id="KW-0574">Periplasm</keyword>
<dbReference type="GO" id="GO:0030288">
    <property type="term" value="C:outer membrane-bounded periplasmic space"/>
    <property type="evidence" value="ECO:0007669"/>
    <property type="project" value="TreeGrafter"/>
</dbReference>
<dbReference type="PANTHER" id="PTHR38102:SF1">
    <property type="entry name" value="PERIPLASMIC CHAPERONE SPY"/>
    <property type="match status" value="1"/>
</dbReference>
<dbReference type="PIRSF" id="PIRSF034445">
    <property type="entry name" value="CpxP_Spy"/>
    <property type="match status" value="1"/>
</dbReference>
<comment type="subcellular location">
    <subcellularLocation>
        <location evidence="1">Periplasm</location>
    </subcellularLocation>
</comment>
<dbReference type="Pfam" id="PF07813">
    <property type="entry name" value="LTXXQ"/>
    <property type="match status" value="1"/>
</dbReference>
<evidence type="ECO:0000256" key="1">
    <source>
        <dbReference type="ARBA" id="ARBA00004418"/>
    </source>
</evidence>
<evidence type="ECO:0000313" key="6">
    <source>
        <dbReference type="Proteomes" id="UP000076503"/>
    </source>
</evidence>
<proteinExistence type="inferred from homology"/>
<dbReference type="CDD" id="cd09916">
    <property type="entry name" value="CpxP_like"/>
    <property type="match status" value="1"/>
</dbReference>
<evidence type="ECO:0000256" key="4">
    <source>
        <dbReference type="ARBA" id="ARBA00022764"/>
    </source>
</evidence>
<dbReference type="PANTHER" id="PTHR38102">
    <property type="entry name" value="PERIPLASMIC CHAPERONE SPY"/>
    <property type="match status" value="1"/>
</dbReference>
<dbReference type="RefSeq" id="WP_063363172.1">
    <property type="nucleotide sequence ID" value="NZ_AUXZ01000093.1"/>
</dbReference>
<dbReference type="OrthoDB" id="6307325at2"/>
<dbReference type="InterPro" id="IPR052211">
    <property type="entry name" value="Cpx_auxiliary_protein"/>
</dbReference>
<dbReference type="Gene3D" id="1.20.120.1490">
    <property type="match status" value="1"/>
</dbReference>
<gene>
    <name evidence="5" type="ORF">N476_22175</name>
</gene>
<organism evidence="5 6">
    <name type="scientific">Pseudoalteromonas luteoviolacea H33</name>
    <dbReference type="NCBI Taxonomy" id="1365251"/>
    <lineage>
        <taxon>Bacteria</taxon>
        <taxon>Pseudomonadati</taxon>
        <taxon>Pseudomonadota</taxon>
        <taxon>Gammaproteobacteria</taxon>
        <taxon>Alteromonadales</taxon>
        <taxon>Pseudoalteromonadaceae</taxon>
        <taxon>Pseudoalteromonas</taxon>
    </lineage>
</organism>
<sequence>MNKLASLLLASCISVGVIPHTTLASEPTSHEQKAKRHQMKPFAHLEKRLLSDKAIRHLELTQTQQDKLKAVFATYKAQLEDLKEAYPSKPRQAFKSIIEADTFDKTQAQLLLEEHSPKKQAFMLTMLEARHAIHHILTDEQRSKIAKRKRKYMANMQHKRDN</sequence>
<comment type="similarity">
    <text evidence="2">Belongs to the CpxP/Spy family.</text>
</comment>
<dbReference type="GO" id="GO:0051082">
    <property type="term" value="F:unfolded protein binding"/>
    <property type="evidence" value="ECO:0007669"/>
    <property type="project" value="TreeGrafter"/>
</dbReference>
<accession>A0A167CX25</accession>
<dbReference type="AlphaFoldDB" id="A0A167CX25"/>
<comment type="caution">
    <text evidence="5">The sequence shown here is derived from an EMBL/GenBank/DDBJ whole genome shotgun (WGS) entry which is preliminary data.</text>
</comment>
<evidence type="ECO:0000256" key="2">
    <source>
        <dbReference type="ARBA" id="ARBA00008441"/>
    </source>
</evidence>
<dbReference type="EMBL" id="AUXZ01000093">
    <property type="protein sequence ID" value="KZN48164.1"/>
    <property type="molecule type" value="Genomic_DNA"/>
</dbReference>
<name>A0A167CX25_9GAMM</name>
<protein>
    <recommendedName>
        <fullName evidence="7">Periplasmic heavy metal sensor</fullName>
    </recommendedName>
</protein>
<evidence type="ECO:0008006" key="7">
    <source>
        <dbReference type="Google" id="ProtNLM"/>
    </source>
</evidence>
<reference evidence="5 6" key="1">
    <citation type="submission" date="2013-07" db="EMBL/GenBank/DDBJ databases">
        <title>Comparative Genomic and Metabolomic Analysis of Twelve Strains of Pseudoalteromonas luteoviolacea.</title>
        <authorList>
            <person name="Vynne N.G."/>
            <person name="Mansson M."/>
            <person name="Gram L."/>
        </authorList>
    </citation>
    <scope>NUCLEOTIDE SEQUENCE [LARGE SCALE GENOMIC DNA]</scope>
    <source>
        <strain evidence="5 6">H33</strain>
    </source>
</reference>
<evidence type="ECO:0000256" key="3">
    <source>
        <dbReference type="ARBA" id="ARBA00022729"/>
    </source>
</evidence>